<feature type="coiled-coil region" evidence="1">
    <location>
        <begin position="416"/>
        <end position="483"/>
    </location>
</feature>
<dbReference type="EMBL" id="JAAIUW010000012">
    <property type="protein sequence ID" value="KAF7807418.1"/>
    <property type="molecule type" value="Genomic_DNA"/>
</dbReference>
<protein>
    <submittedName>
        <fullName evidence="3">Uncharacterized protein</fullName>
    </submittedName>
</protein>
<dbReference type="AlphaFoldDB" id="A0A834SQT8"/>
<name>A0A834SQT8_9FABA</name>
<organism evidence="3 4">
    <name type="scientific">Senna tora</name>
    <dbReference type="NCBI Taxonomy" id="362788"/>
    <lineage>
        <taxon>Eukaryota</taxon>
        <taxon>Viridiplantae</taxon>
        <taxon>Streptophyta</taxon>
        <taxon>Embryophyta</taxon>
        <taxon>Tracheophyta</taxon>
        <taxon>Spermatophyta</taxon>
        <taxon>Magnoliopsida</taxon>
        <taxon>eudicotyledons</taxon>
        <taxon>Gunneridae</taxon>
        <taxon>Pentapetalae</taxon>
        <taxon>rosids</taxon>
        <taxon>fabids</taxon>
        <taxon>Fabales</taxon>
        <taxon>Fabaceae</taxon>
        <taxon>Caesalpinioideae</taxon>
        <taxon>Cassia clade</taxon>
        <taxon>Senna</taxon>
    </lineage>
</organism>
<feature type="compositionally biased region" description="Basic and acidic residues" evidence="2">
    <location>
        <begin position="563"/>
        <end position="584"/>
    </location>
</feature>
<gene>
    <name evidence="3" type="ORF">G2W53_039579</name>
</gene>
<evidence type="ECO:0000256" key="1">
    <source>
        <dbReference type="SAM" id="Coils"/>
    </source>
</evidence>
<evidence type="ECO:0000313" key="4">
    <source>
        <dbReference type="Proteomes" id="UP000634136"/>
    </source>
</evidence>
<sequence length="616" mass="69271">MTTPSPKRHYQKIDASFKLTTPSPTRQPQRKKVHRSNCPHLAKEALSKNRIARFCILIESVFTMSGESPIAVMTGTSASVERASPFLGQDQSINEGRIPGVASHFSDEPEVAPNEHNGLDSVVVETPSTLTSMDDLRNIWELCFAPFEREILSTLKTCHSNSFFIECSFDFDFILAKPDECVLDGPFDSFAFYLYPMLKGGTQGHGKNKKRFIEPLSDALKNRKGDFFFVVSWEGCVPSWWFDSEGESLFPPKWIEPNSEIPRPKLGDCSDESLRTISALVNLGPPKKCAKREEARKGQISSIPSSEGTHKFSKIAPPAAKFSLLRFPRRSIHLLRILFALEKVKDKTFLQETILGDLTKPLPSPPSMISPGAEREIPLLDYNPAVHNRVGDRALAPVYPVHDDYLTIKPQEATNLKELNKLKLTLERDRLKLEKETIVASNELLKSKLTGSEQEAINLKEQNNLLTEKTEKLSEQNEKLSKELTYAIATRDKIARDAREYLESLSKSQEKIYSLGAKDSIYWAWNNCLDQVKLLNPSLPIVFEGIDVYSSVIDGKLVSTTTPEKEEDQKEVEEKENVEVEKIDSLTPKEIPPSLAHLFEEAAQDPLAGNVIQQTE</sequence>
<feature type="region of interest" description="Disordered" evidence="2">
    <location>
        <begin position="291"/>
        <end position="312"/>
    </location>
</feature>
<keyword evidence="1" id="KW-0175">Coiled coil</keyword>
<dbReference type="Proteomes" id="UP000634136">
    <property type="component" value="Unassembled WGS sequence"/>
</dbReference>
<evidence type="ECO:0000313" key="3">
    <source>
        <dbReference type="EMBL" id="KAF7807418.1"/>
    </source>
</evidence>
<accession>A0A834SQT8</accession>
<reference evidence="3" key="1">
    <citation type="submission" date="2020-09" db="EMBL/GenBank/DDBJ databases">
        <title>Genome-Enabled Discovery of Anthraquinone Biosynthesis in Senna tora.</title>
        <authorList>
            <person name="Kang S.-H."/>
            <person name="Pandey R.P."/>
            <person name="Lee C.-M."/>
            <person name="Sim J.-S."/>
            <person name="Jeong J.-T."/>
            <person name="Choi B.-S."/>
            <person name="Jung M."/>
            <person name="Ginzburg D."/>
            <person name="Zhao K."/>
            <person name="Won S.Y."/>
            <person name="Oh T.-J."/>
            <person name="Yu Y."/>
            <person name="Kim N.-H."/>
            <person name="Lee O.R."/>
            <person name="Lee T.-H."/>
            <person name="Bashyal P."/>
            <person name="Kim T.-S."/>
            <person name="Lee W.-H."/>
            <person name="Kawkins C."/>
            <person name="Kim C.-K."/>
            <person name="Kim J.S."/>
            <person name="Ahn B.O."/>
            <person name="Rhee S.Y."/>
            <person name="Sohng J.K."/>
        </authorList>
    </citation>
    <scope>NUCLEOTIDE SEQUENCE</scope>
    <source>
        <tissue evidence="3">Leaf</tissue>
    </source>
</reference>
<feature type="region of interest" description="Disordered" evidence="2">
    <location>
        <begin position="560"/>
        <end position="584"/>
    </location>
</feature>
<evidence type="ECO:0000256" key="2">
    <source>
        <dbReference type="SAM" id="MobiDB-lite"/>
    </source>
</evidence>
<proteinExistence type="predicted"/>
<keyword evidence="4" id="KW-1185">Reference proteome</keyword>
<comment type="caution">
    <text evidence="3">The sequence shown here is derived from an EMBL/GenBank/DDBJ whole genome shotgun (WGS) entry which is preliminary data.</text>
</comment>